<keyword evidence="3" id="KW-1185">Reference proteome</keyword>
<accession>A0ABZ2D1E1</accession>
<keyword evidence="1" id="KW-0812">Transmembrane</keyword>
<dbReference type="Proteomes" id="UP001335183">
    <property type="component" value="Chromosome"/>
</dbReference>
<reference evidence="2 3" key="1">
    <citation type="submission" date="2024-02" db="EMBL/GenBank/DDBJ databases">
        <title>The whole genome sequence of five bacterial samples isolated from Abu Dhabi Sabkha-shore region.</title>
        <authorList>
            <person name="Sudalaimuthuasari N."/>
            <person name="Sarfraz B."/>
            <person name="Tuyisabe J.D."/>
            <person name="Mugisha Ntwali L.D.M."/>
            <person name="Ali A.I.A.A."/>
            <person name="Almansoori S.Z.A."/>
            <person name="Alajami H.S.A."/>
            <person name="Almeqbaali A.A.S."/>
            <person name="Kundu B."/>
            <person name="Saeed E.E."/>
            <person name="Sukumarinath V."/>
            <person name="Mishra A.K."/>
            <person name="Hazzouri K.M."/>
            <person name="Almaskari R."/>
            <person name="Sharma A.K."/>
            <person name="Amiri K.M.A."/>
        </authorList>
    </citation>
    <scope>NUCLEOTIDE SEQUENCE [LARGE SCALE GENOMIC DNA]</scope>
    <source>
        <strain evidence="3">kcgeb_sd</strain>
    </source>
</reference>
<keyword evidence="1" id="KW-1133">Transmembrane helix</keyword>
<gene>
    <name evidence="2" type="ORF">V5F89_11365</name>
</gene>
<feature type="transmembrane region" description="Helical" evidence="1">
    <location>
        <begin position="12"/>
        <end position="30"/>
    </location>
</feature>
<evidence type="ECO:0000313" key="3">
    <source>
        <dbReference type="Proteomes" id="UP001335183"/>
    </source>
</evidence>
<evidence type="ECO:0000313" key="2">
    <source>
        <dbReference type="EMBL" id="WWA46855.1"/>
    </source>
</evidence>
<keyword evidence="1" id="KW-0472">Membrane</keyword>
<dbReference type="EMBL" id="CP144918">
    <property type="protein sequence ID" value="WWA46855.1"/>
    <property type="molecule type" value="Genomic_DNA"/>
</dbReference>
<protein>
    <recommendedName>
        <fullName evidence="4">Heme exporter protein D</fullName>
    </recommendedName>
</protein>
<organism evidence="2 3">
    <name type="scientific">Pelagerythrobacter marensis</name>
    <dbReference type="NCBI Taxonomy" id="543877"/>
    <lineage>
        <taxon>Bacteria</taxon>
        <taxon>Pseudomonadati</taxon>
        <taxon>Pseudomonadota</taxon>
        <taxon>Alphaproteobacteria</taxon>
        <taxon>Sphingomonadales</taxon>
        <taxon>Erythrobacteraceae</taxon>
        <taxon>Pelagerythrobacter</taxon>
    </lineage>
</organism>
<name>A0ABZ2D1E1_9SPHN</name>
<evidence type="ECO:0008006" key="4">
    <source>
        <dbReference type="Google" id="ProtNLM"/>
    </source>
</evidence>
<sequence>MREGLDQWDFVIAAYAVGIVATLALVVWAWRDMRRAERRRDEARRK</sequence>
<dbReference type="RefSeq" id="WP_338445748.1">
    <property type="nucleotide sequence ID" value="NZ_CP144918.1"/>
</dbReference>
<evidence type="ECO:0000256" key="1">
    <source>
        <dbReference type="SAM" id="Phobius"/>
    </source>
</evidence>
<proteinExistence type="predicted"/>